<reference evidence="2 3" key="1">
    <citation type="submission" date="2018-04" db="EMBL/GenBank/DDBJ databases">
        <title>The genome of golden apple snail Pomacea canaliculata provides insight into stress tolerance and invasive adaptation.</title>
        <authorList>
            <person name="Liu C."/>
            <person name="Liu B."/>
            <person name="Ren Y."/>
            <person name="Zhang Y."/>
            <person name="Wang H."/>
            <person name="Li S."/>
            <person name="Jiang F."/>
            <person name="Yin L."/>
            <person name="Zhang G."/>
            <person name="Qian W."/>
            <person name="Fan W."/>
        </authorList>
    </citation>
    <scope>NUCLEOTIDE SEQUENCE [LARGE SCALE GENOMIC DNA]</scope>
    <source>
        <strain evidence="2">SZHN2017</strain>
        <tissue evidence="2">Muscle</tissue>
    </source>
</reference>
<feature type="domain" description="Alpha-carbonic anhydrase" evidence="1">
    <location>
        <begin position="125"/>
        <end position="202"/>
    </location>
</feature>
<dbReference type="OrthoDB" id="5978072at2759"/>
<evidence type="ECO:0000259" key="1">
    <source>
        <dbReference type="PROSITE" id="PS51144"/>
    </source>
</evidence>
<dbReference type="STRING" id="400727.A0A2T7PMI2"/>
<comment type="caution">
    <text evidence="2">The sequence shown here is derived from an EMBL/GenBank/DDBJ whole genome shotgun (WGS) entry which is preliminary data.</text>
</comment>
<dbReference type="AlphaFoldDB" id="A0A2T7PMI2"/>
<evidence type="ECO:0000313" key="2">
    <source>
        <dbReference type="EMBL" id="PVD34587.1"/>
    </source>
</evidence>
<proteinExistence type="predicted"/>
<protein>
    <recommendedName>
        <fullName evidence="1">Alpha-carbonic anhydrase domain-containing protein</fullName>
    </recommendedName>
</protein>
<gene>
    <name evidence="2" type="ORF">C0Q70_05863</name>
</gene>
<dbReference type="SUPFAM" id="SSF51069">
    <property type="entry name" value="Carbonic anhydrase"/>
    <property type="match status" value="1"/>
</dbReference>
<name>A0A2T7PMI2_POMCA</name>
<evidence type="ECO:0000313" key="3">
    <source>
        <dbReference type="Proteomes" id="UP000245119"/>
    </source>
</evidence>
<dbReference type="PROSITE" id="PS51144">
    <property type="entry name" value="ALPHA_CA_2"/>
    <property type="match status" value="1"/>
</dbReference>
<sequence length="202" mass="22442">MSLAQRTGRLGCCRAAATDGRGDVVVVVVASGGGGLRMAKEWGSELQDRIRSGLPLIRVLAHARASRFGEQEELSTREVENNYIIPQLSRKVMIPVNGRVVKMAACYLCNHPPLCIQGYCNRWADWWDYNGISGPQFWGLMNPGWILCSKGRNQSPIDIDPSSLLFDPSLTPLYIQGDEVRHMGKVLDQRNGVVTLTENRMV</sequence>
<keyword evidence="3" id="KW-1185">Reference proteome</keyword>
<organism evidence="2 3">
    <name type="scientific">Pomacea canaliculata</name>
    <name type="common">Golden apple snail</name>
    <dbReference type="NCBI Taxonomy" id="400727"/>
    <lineage>
        <taxon>Eukaryota</taxon>
        <taxon>Metazoa</taxon>
        <taxon>Spiralia</taxon>
        <taxon>Lophotrochozoa</taxon>
        <taxon>Mollusca</taxon>
        <taxon>Gastropoda</taxon>
        <taxon>Caenogastropoda</taxon>
        <taxon>Architaenioglossa</taxon>
        <taxon>Ampullarioidea</taxon>
        <taxon>Ampullariidae</taxon>
        <taxon>Pomacea</taxon>
    </lineage>
</organism>
<dbReference type="InterPro" id="IPR036398">
    <property type="entry name" value="CA_dom_sf"/>
</dbReference>
<dbReference type="Gene3D" id="3.10.200.10">
    <property type="entry name" value="Alpha carbonic anhydrase"/>
    <property type="match status" value="1"/>
</dbReference>
<accession>A0A2T7PMI2</accession>
<dbReference type="Proteomes" id="UP000245119">
    <property type="component" value="Linkage Group LG3"/>
</dbReference>
<dbReference type="InterPro" id="IPR001148">
    <property type="entry name" value="CA_dom"/>
</dbReference>
<dbReference type="EMBL" id="PZQS01000003">
    <property type="protein sequence ID" value="PVD34587.1"/>
    <property type="molecule type" value="Genomic_DNA"/>
</dbReference>